<organism evidence="1 2">
    <name type="scientific">Owenia fusiformis</name>
    <name type="common">Polychaete worm</name>
    <dbReference type="NCBI Taxonomy" id="6347"/>
    <lineage>
        <taxon>Eukaryota</taxon>
        <taxon>Metazoa</taxon>
        <taxon>Spiralia</taxon>
        <taxon>Lophotrochozoa</taxon>
        <taxon>Annelida</taxon>
        <taxon>Polychaeta</taxon>
        <taxon>Sedentaria</taxon>
        <taxon>Canalipalpata</taxon>
        <taxon>Sabellida</taxon>
        <taxon>Oweniida</taxon>
        <taxon>Oweniidae</taxon>
        <taxon>Owenia</taxon>
    </lineage>
</organism>
<protein>
    <submittedName>
        <fullName evidence="1">Uncharacterized protein</fullName>
    </submittedName>
</protein>
<dbReference type="Proteomes" id="UP000749559">
    <property type="component" value="Unassembled WGS sequence"/>
</dbReference>
<name>A0A8J1U2G3_OWEFU</name>
<accession>A0A8J1U2G3</accession>
<evidence type="ECO:0000313" key="2">
    <source>
        <dbReference type="Proteomes" id="UP000749559"/>
    </source>
</evidence>
<sequence>MRTIRNQGVHMESLPVLATDAISQVTRKTILEGKDINLNVLLIPNFDSSTARTVTADTLQITLKNEDPHLKRNLSISEFITAFGRYKRVIVSVYPNRHQELDIYQEEIVRISNLIGPRFYEYHKQFSMMATSALLNHGIKVDWSKRDRTLLQNVMMGSGTSPCSACNKVHPQNTDCPSKY</sequence>
<keyword evidence="2" id="KW-1185">Reference proteome</keyword>
<gene>
    <name evidence="1" type="ORF">OFUS_LOCUS16852</name>
</gene>
<comment type="caution">
    <text evidence="1">The sequence shown here is derived from an EMBL/GenBank/DDBJ whole genome shotgun (WGS) entry which is preliminary data.</text>
</comment>
<evidence type="ECO:0000313" key="1">
    <source>
        <dbReference type="EMBL" id="CAH1791807.1"/>
    </source>
</evidence>
<dbReference type="OrthoDB" id="8959254at2759"/>
<proteinExistence type="predicted"/>
<dbReference type="AlphaFoldDB" id="A0A8J1U2G3"/>
<dbReference type="EMBL" id="CAIIXF020000008">
    <property type="protein sequence ID" value="CAH1791807.1"/>
    <property type="molecule type" value="Genomic_DNA"/>
</dbReference>
<reference evidence="1" key="1">
    <citation type="submission" date="2022-03" db="EMBL/GenBank/DDBJ databases">
        <authorList>
            <person name="Martin C."/>
        </authorList>
    </citation>
    <scope>NUCLEOTIDE SEQUENCE</scope>
</reference>